<dbReference type="Proteomes" id="UP000886998">
    <property type="component" value="Unassembled WGS sequence"/>
</dbReference>
<evidence type="ECO:0000313" key="2">
    <source>
        <dbReference type="Proteomes" id="UP000886998"/>
    </source>
</evidence>
<dbReference type="EMBL" id="BMAV01015913">
    <property type="protein sequence ID" value="GFY66227.1"/>
    <property type="molecule type" value="Genomic_DNA"/>
</dbReference>
<protein>
    <submittedName>
        <fullName evidence="1">Uncharacterized protein</fullName>
    </submittedName>
</protein>
<comment type="caution">
    <text evidence="1">The sequence shown here is derived from an EMBL/GenBank/DDBJ whole genome shotgun (WGS) entry which is preliminary data.</text>
</comment>
<evidence type="ECO:0000313" key="1">
    <source>
        <dbReference type="EMBL" id="GFY66227.1"/>
    </source>
</evidence>
<keyword evidence="2" id="KW-1185">Reference proteome</keyword>
<dbReference type="AlphaFoldDB" id="A0A8X6Y8M4"/>
<gene>
    <name evidence="1" type="ORF">TNIN_287721</name>
</gene>
<proteinExistence type="predicted"/>
<name>A0A8X6Y8M4_9ARAC</name>
<reference evidence="1" key="1">
    <citation type="submission" date="2020-08" db="EMBL/GenBank/DDBJ databases">
        <title>Multicomponent nature underlies the extraordinary mechanical properties of spider dragline silk.</title>
        <authorList>
            <person name="Kono N."/>
            <person name="Nakamura H."/>
            <person name="Mori M."/>
            <person name="Yoshida Y."/>
            <person name="Ohtoshi R."/>
            <person name="Malay A.D."/>
            <person name="Moran D.A.P."/>
            <person name="Tomita M."/>
            <person name="Numata K."/>
            <person name="Arakawa K."/>
        </authorList>
    </citation>
    <scope>NUCLEOTIDE SEQUENCE</scope>
</reference>
<organism evidence="1 2">
    <name type="scientific">Trichonephila inaurata madagascariensis</name>
    <dbReference type="NCBI Taxonomy" id="2747483"/>
    <lineage>
        <taxon>Eukaryota</taxon>
        <taxon>Metazoa</taxon>
        <taxon>Ecdysozoa</taxon>
        <taxon>Arthropoda</taxon>
        <taxon>Chelicerata</taxon>
        <taxon>Arachnida</taxon>
        <taxon>Araneae</taxon>
        <taxon>Araneomorphae</taxon>
        <taxon>Entelegynae</taxon>
        <taxon>Araneoidea</taxon>
        <taxon>Nephilidae</taxon>
        <taxon>Trichonephila</taxon>
        <taxon>Trichonephila inaurata</taxon>
    </lineage>
</organism>
<sequence length="93" mass="9716">MPLRISNDWGFKRKEIYTGKGAEDKLEILARFIDMLFNGSKTPLIPALIAGAKALALGAGSGAAGWGAKKALDTISGSGCKKTPEKGVIKIGK</sequence>
<accession>A0A8X6Y8M4</accession>